<organism evidence="1">
    <name type="scientific">hydrothermal vent metagenome</name>
    <dbReference type="NCBI Taxonomy" id="652676"/>
    <lineage>
        <taxon>unclassified sequences</taxon>
        <taxon>metagenomes</taxon>
        <taxon>ecological metagenomes</taxon>
    </lineage>
</organism>
<sequence length="158" mass="17404">MARENINKLAAIIIALMLTIIPVASQAQNNTDTQNSAKTDVLGLGGITPEGNWQAEDGDSRYRVALCGDGTQLCVKLTWINPEKVNDRNQQFVDKYVIYQARRARPAEWRGDINIYGTIVGGSVKLLGGDKVKVTGCAYLLFCQSFLLKRIEDKENAA</sequence>
<evidence type="ECO:0000313" key="1">
    <source>
        <dbReference type="EMBL" id="VAW14299.1"/>
    </source>
</evidence>
<dbReference type="AlphaFoldDB" id="A0A3B0TPZ5"/>
<proteinExistence type="predicted"/>
<gene>
    <name evidence="1" type="ORF">MNBD_ALPHA12-2027</name>
</gene>
<accession>A0A3B0TPZ5</accession>
<name>A0A3B0TPZ5_9ZZZZ</name>
<dbReference type="EMBL" id="UOEO01000007">
    <property type="protein sequence ID" value="VAW14299.1"/>
    <property type="molecule type" value="Genomic_DNA"/>
</dbReference>
<protein>
    <submittedName>
        <fullName evidence="1">Uncharacterized protein</fullName>
    </submittedName>
</protein>
<reference evidence="1" key="1">
    <citation type="submission" date="2018-06" db="EMBL/GenBank/DDBJ databases">
        <authorList>
            <person name="Zhirakovskaya E."/>
        </authorList>
    </citation>
    <scope>NUCLEOTIDE SEQUENCE</scope>
</reference>